<dbReference type="Proteomes" id="UP000541444">
    <property type="component" value="Unassembled WGS sequence"/>
</dbReference>
<dbReference type="EMBL" id="JACGCM010002873">
    <property type="protein sequence ID" value="KAF6134299.1"/>
    <property type="molecule type" value="Genomic_DNA"/>
</dbReference>
<keyword evidence="2" id="KW-1185">Reference proteome</keyword>
<comment type="caution">
    <text evidence="1">The sequence shown here is derived from an EMBL/GenBank/DDBJ whole genome shotgun (WGS) entry which is preliminary data.</text>
</comment>
<gene>
    <name evidence="1" type="ORF">GIB67_007864</name>
</gene>
<organism evidence="1 2">
    <name type="scientific">Kingdonia uniflora</name>
    <dbReference type="NCBI Taxonomy" id="39325"/>
    <lineage>
        <taxon>Eukaryota</taxon>
        <taxon>Viridiplantae</taxon>
        <taxon>Streptophyta</taxon>
        <taxon>Embryophyta</taxon>
        <taxon>Tracheophyta</taxon>
        <taxon>Spermatophyta</taxon>
        <taxon>Magnoliopsida</taxon>
        <taxon>Ranunculales</taxon>
        <taxon>Circaeasteraceae</taxon>
        <taxon>Kingdonia</taxon>
    </lineage>
</organism>
<reference evidence="1 2" key="1">
    <citation type="journal article" date="2020" name="IScience">
        <title>Genome Sequencing of the Endangered Kingdonia uniflora (Circaeasteraceae, Ranunculales) Reveals Potential Mechanisms of Evolutionary Specialization.</title>
        <authorList>
            <person name="Sun Y."/>
            <person name="Deng T."/>
            <person name="Zhang A."/>
            <person name="Moore M.J."/>
            <person name="Landis J.B."/>
            <person name="Lin N."/>
            <person name="Zhang H."/>
            <person name="Zhang X."/>
            <person name="Huang J."/>
            <person name="Zhang X."/>
            <person name="Sun H."/>
            <person name="Wang H."/>
        </authorList>
    </citation>
    <scope>NUCLEOTIDE SEQUENCE [LARGE SCALE GENOMIC DNA]</scope>
    <source>
        <strain evidence="1">TB1705</strain>
        <tissue evidence="1">Leaf</tissue>
    </source>
</reference>
<name>A0A7J7KVA3_9MAGN</name>
<accession>A0A7J7KVA3</accession>
<protein>
    <submittedName>
        <fullName evidence="1">Uncharacterized protein</fullName>
    </submittedName>
</protein>
<evidence type="ECO:0000313" key="2">
    <source>
        <dbReference type="Proteomes" id="UP000541444"/>
    </source>
</evidence>
<evidence type="ECO:0000313" key="1">
    <source>
        <dbReference type="EMBL" id="KAF6134299.1"/>
    </source>
</evidence>
<sequence>MCVSFADASEVGGVRNQNLGDGAVSRESETRVGSSLGNGVYVIFSSFGGTPWGSVVFVAHTACFGTMRPFGGNPSLCIVKMWMTSDTKVSNNEEDDWETLKRRKKHKNDKRDSSHSFEMLESVNEVPMMELKNASLLHLFWTMRLTSDMSFG</sequence>
<dbReference type="AlphaFoldDB" id="A0A7J7KVA3"/>
<proteinExistence type="predicted"/>